<sequence>MSRQTLTGGPRLRLPAHRASSATLAGAYPFLFAPSLTTGTLVGTDALSGEPFCFDPWDLYAEGVLTNANVLLAGGISEGKSALAKTLALRSIAAGRRVYVPGDPKGEWAPVAHAVGGIVLQLGPGLPTRLNPLDTLAGEPPVVHAHRLRLLLALAATALRRDLTAAEHTVLDSALTAAAHAASARDASPTIPDVITALDARQVNRAEGGDLGHGLGRLVRGELAGMFDGPSTYRLDLHAPMAVLDLSALGNDDHGLELAMTCASAWLDAALTTAPTLHGAAPRRWVIYDEAWRLLRFVALIRRMQLQWKLSRAYGIANLMILHRLSDLDAVGAAGSEARTLAGGLLADCATRIVYRQENDQVAATATTLGLTGPERELLAALPRGVGLWKMPGRSHVVRHHLHVDELPLVDTDAAMRGEPEHRPLEVAP</sequence>
<dbReference type="Proteomes" id="UP000518206">
    <property type="component" value="Unassembled WGS sequence"/>
</dbReference>
<evidence type="ECO:0000313" key="2">
    <source>
        <dbReference type="Proteomes" id="UP000518206"/>
    </source>
</evidence>
<dbReference type="SUPFAM" id="SSF52540">
    <property type="entry name" value="P-loop containing nucleoside triphosphate hydrolases"/>
    <property type="match status" value="1"/>
</dbReference>
<proteinExistence type="predicted"/>
<protein>
    <submittedName>
        <fullName evidence="1">Type IV secretory pathway VirB4 component</fullName>
    </submittedName>
</protein>
<organism evidence="1 2">
    <name type="scientific">Cellulomonas cellasea</name>
    <dbReference type="NCBI Taxonomy" id="43670"/>
    <lineage>
        <taxon>Bacteria</taxon>
        <taxon>Bacillati</taxon>
        <taxon>Actinomycetota</taxon>
        <taxon>Actinomycetes</taxon>
        <taxon>Micrococcales</taxon>
        <taxon>Cellulomonadaceae</taxon>
        <taxon>Cellulomonas</taxon>
    </lineage>
</organism>
<accession>A0A7W4Y981</accession>
<dbReference type="EMBL" id="JACHVX010000001">
    <property type="protein sequence ID" value="MBB2921293.1"/>
    <property type="molecule type" value="Genomic_DNA"/>
</dbReference>
<gene>
    <name evidence="1" type="ORF">FHR80_000187</name>
</gene>
<dbReference type="InterPro" id="IPR027417">
    <property type="entry name" value="P-loop_NTPase"/>
</dbReference>
<name>A0A7W4Y981_9CELL</name>
<dbReference type="AlphaFoldDB" id="A0A7W4Y981"/>
<evidence type="ECO:0000313" key="1">
    <source>
        <dbReference type="EMBL" id="MBB2921293.1"/>
    </source>
</evidence>
<reference evidence="1 2" key="2">
    <citation type="submission" date="2020-08" db="EMBL/GenBank/DDBJ databases">
        <authorList>
            <person name="Partida-Martinez L."/>
            <person name="Huntemann M."/>
            <person name="Clum A."/>
            <person name="Wang J."/>
            <person name="Palaniappan K."/>
            <person name="Ritter S."/>
            <person name="Chen I.-M."/>
            <person name="Stamatis D."/>
            <person name="Reddy T."/>
            <person name="O'Malley R."/>
            <person name="Daum C."/>
            <person name="Shapiro N."/>
            <person name="Ivanova N."/>
            <person name="Kyrpides N."/>
            <person name="Woyke T."/>
        </authorList>
    </citation>
    <scope>NUCLEOTIDE SEQUENCE [LARGE SCALE GENOMIC DNA]</scope>
    <source>
        <strain evidence="1 2">RAS26</strain>
    </source>
</reference>
<dbReference type="Gene3D" id="3.40.50.300">
    <property type="entry name" value="P-loop containing nucleotide triphosphate hydrolases"/>
    <property type="match status" value="2"/>
</dbReference>
<dbReference type="RefSeq" id="WP_311701483.1">
    <property type="nucleotide sequence ID" value="NZ_JACHVX010000001.1"/>
</dbReference>
<reference evidence="1 2" key="1">
    <citation type="submission" date="2020-08" db="EMBL/GenBank/DDBJ databases">
        <title>The Agave Microbiome: Exploring the role of microbial communities in plant adaptations to desert environments.</title>
        <authorList>
            <person name="Partida-Martinez L.P."/>
        </authorList>
    </citation>
    <scope>NUCLEOTIDE SEQUENCE [LARGE SCALE GENOMIC DNA]</scope>
    <source>
        <strain evidence="1 2">RAS26</strain>
    </source>
</reference>
<comment type="caution">
    <text evidence="1">The sequence shown here is derived from an EMBL/GenBank/DDBJ whole genome shotgun (WGS) entry which is preliminary data.</text>
</comment>